<sequence length="105" mass="10734">MGRSFLRSAVLATGTAVTLAVAPLPAAGAQPTPEFCVAMQGAGFDTDCTTLIGLGKQVCTAYDRGASWASVADALDARTGDETLSNFVIAGAPMYLCPQHADKNP</sequence>
<dbReference type="Proteomes" id="UP000006265">
    <property type="component" value="Unassembled WGS sequence"/>
</dbReference>
<keyword evidence="2" id="KW-1185">Reference proteome</keyword>
<organism evidence="1 2">
    <name type="scientific">Mycolicibacterium hassiacum (strain DSM 44199 / CIP 105218 / JCM 12690 / 3849)</name>
    <name type="common">Mycobacterium hassiacum</name>
    <dbReference type="NCBI Taxonomy" id="1122247"/>
    <lineage>
        <taxon>Bacteria</taxon>
        <taxon>Bacillati</taxon>
        <taxon>Actinomycetota</taxon>
        <taxon>Actinomycetes</taxon>
        <taxon>Mycobacteriales</taxon>
        <taxon>Mycobacteriaceae</taxon>
        <taxon>Mycolicibacterium</taxon>
    </lineage>
</organism>
<name>K5BF61_MYCHD</name>
<reference evidence="1 2" key="1">
    <citation type="journal article" date="2012" name="J. Bacteriol.">
        <title>Genome sequence of Mycobacterium hassiacum DSM 44199, a rare source of heat-stable mycobacterial proteins.</title>
        <authorList>
            <person name="Tiago I."/>
            <person name="Maranha A."/>
            <person name="Mendes V."/>
            <person name="Alarico S."/>
            <person name="Moynihan P.J."/>
            <person name="Clarke A.J."/>
            <person name="Macedo-Ribeiro S."/>
            <person name="Pereira P.J."/>
            <person name="Empadinhas N."/>
        </authorList>
    </citation>
    <scope>NUCLEOTIDE SEQUENCE [LARGE SCALE GENOMIC DNA]</scope>
    <source>
        <strain evidence="2">DSM 44199 / CIP 105218 / JCM 12690 / 3849</strain>
    </source>
</reference>
<dbReference type="AlphaFoldDB" id="K5BF61"/>
<protein>
    <submittedName>
        <fullName evidence="1">Uncharacterized protein</fullName>
    </submittedName>
</protein>
<gene>
    <name evidence="1" type="ORF">C731_3147</name>
</gene>
<dbReference type="Pfam" id="PF05305">
    <property type="entry name" value="DUF732"/>
    <property type="match status" value="1"/>
</dbReference>
<comment type="caution">
    <text evidence="1">The sequence shown here is derived from an EMBL/GenBank/DDBJ whole genome shotgun (WGS) entry which is preliminary data.</text>
</comment>
<evidence type="ECO:0000313" key="2">
    <source>
        <dbReference type="Proteomes" id="UP000006265"/>
    </source>
</evidence>
<evidence type="ECO:0000313" key="1">
    <source>
        <dbReference type="EMBL" id="EKF22866.1"/>
    </source>
</evidence>
<dbReference type="RefSeq" id="WP_005629184.1">
    <property type="nucleotide sequence ID" value="NZ_KB903873.1"/>
</dbReference>
<dbReference type="InterPro" id="IPR007969">
    <property type="entry name" value="DUF732"/>
</dbReference>
<dbReference type="OrthoDB" id="4737477at2"/>
<dbReference type="STRING" id="1122247.GCA_000379865_03322"/>
<dbReference type="PATRIC" id="fig|1122247.3.peg.3017"/>
<accession>K5BF61</accession>
<proteinExistence type="predicted"/>
<dbReference type="EMBL" id="AMRA01000090">
    <property type="protein sequence ID" value="EKF22866.1"/>
    <property type="molecule type" value="Genomic_DNA"/>
</dbReference>
<dbReference type="eggNOG" id="ENOG5031TF8">
    <property type="taxonomic scope" value="Bacteria"/>
</dbReference>